<dbReference type="InterPro" id="IPR008176">
    <property type="entry name" value="Defensin_plant"/>
</dbReference>
<dbReference type="AlphaFoldDB" id="A0A4D6NTP4"/>
<sequence>MEGFLKRIQVFAVCFAVVVLVASGKSSSEVTEGRGSCWRNSRSWPHGKCFHSSICNHHCQISDNAISGQCFFFKYCKCKFCDDPRSLILSP</sequence>
<evidence type="ECO:0000313" key="3">
    <source>
        <dbReference type="Proteomes" id="UP000501690"/>
    </source>
</evidence>
<reference evidence="2 3" key="1">
    <citation type="submission" date="2019-04" db="EMBL/GenBank/DDBJ databases">
        <title>An improved genome assembly and genetic linkage map for asparagus bean, Vigna unguiculata ssp. sesquipedialis.</title>
        <authorList>
            <person name="Xia Q."/>
            <person name="Zhang R."/>
            <person name="Dong Y."/>
        </authorList>
    </citation>
    <scope>NUCLEOTIDE SEQUENCE [LARGE SCALE GENOMIC DNA]</scope>
    <source>
        <tissue evidence="2">Leaf</tissue>
    </source>
</reference>
<organism evidence="2 3">
    <name type="scientific">Vigna unguiculata</name>
    <name type="common">Cowpea</name>
    <dbReference type="NCBI Taxonomy" id="3917"/>
    <lineage>
        <taxon>Eukaryota</taxon>
        <taxon>Viridiplantae</taxon>
        <taxon>Streptophyta</taxon>
        <taxon>Embryophyta</taxon>
        <taxon>Tracheophyta</taxon>
        <taxon>Spermatophyta</taxon>
        <taxon>Magnoliopsida</taxon>
        <taxon>eudicotyledons</taxon>
        <taxon>Gunneridae</taxon>
        <taxon>Pentapetalae</taxon>
        <taxon>rosids</taxon>
        <taxon>fabids</taxon>
        <taxon>Fabales</taxon>
        <taxon>Fabaceae</taxon>
        <taxon>Papilionoideae</taxon>
        <taxon>50 kb inversion clade</taxon>
        <taxon>NPAAA clade</taxon>
        <taxon>indigoferoid/millettioid clade</taxon>
        <taxon>Phaseoleae</taxon>
        <taxon>Vigna</taxon>
    </lineage>
</organism>
<name>A0A4D6NTP4_VIGUN</name>
<feature type="signal peptide" evidence="1">
    <location>
        <begin position="1"/>
        <end position="28"/>
    </location>
</feature>
<accession>A0A4D6NTP4</accession>
<evidence type="ECO:0000256" key="1">
    <source>
        <dbReference type="SAM" id="SignalP"/>
    </source>
</evidence>
<keyword evidence="3" id="KW-1185">Reference proteome</keyword>
<dbReference type="GO" id="GO:0006952">
    <property type="term" value="P:defense response"/>
    <property type="evidence" value="ECO:0007669"/>
    <property type="project" value="InterPro"/>
</dbReference>
<dbReference type="EMBL" id="CP039355">
    <property type="protein sequence ID" value="QCE16838.1"/>
    <property type="molecule type" value="Genomic_DNA"/>
</dbReference>
<keyword evidence="1" id="KW-0732">Signal</keyword>
<gene>
    <name evidence="2" type="ORF">DEO72_LG11g3857</name>
</gene>
<protein>
    <submittedName>
        <fullName evidence="2">Gamma-thionin</fullName>
    </submittedName>
</protein>
<dbReference type="PROSITE" id="PS00940">
    <property type="entry name" value="GAMMA_THIONIN"/>
    <property type="match status" value="1"/>
</dbReference>
<feature type="chain" id="PRO_5020035821" evidence="1">
    <location>
        <begin position="29"/>
        <end position="91"/>
    </location>
</feature>
<dbReference type="Proteomes" id="UP000501690">
    <property type="component" value="Linkage Group LG11"/>
</dbReference>
<evidence type="ECO:0000313" key="2">
    <source>
        <dbReference type="EMBL" id="QCE16838.1"/>
    </source>
</evidence>
<proteinExistence type="predicted"/>